<sequence>MTNILKSLSGKFYVALFLVISVFFQSCSEPAEKFFDVALLNTNTIVDFGTPILAKHINDEATEYPNIPSSKKKGNEALTNVQNNVLYMEKALKDVKALSANDEKRKVIKAQSIALYEYVIPVYKKEYTAYAKLCDAKAPQAQKDELINLIRQKYNAGFEKQYAALVSNGKAFAKDNNIDVHWN</sequence>
<dbReference type="STRING" id="1302689.RG47T_2901"/>
<name>A0A1Q6A099_9SPHI</name>
<comment type="caution">
    <text evidence="1">The sequence shown here is derived from an EMBL/GenBank/DDBJ whole genome shotgun (WGS) entry which is preliminary data.</text>
</comment>
<keyword evidence="2" id="KW-1185">Reference proteome</keyword>
<dbReference type="PROSITE" id="PS51257">
    <property type="entry name" value="PROKAR_LIPOPROTEIN"/>
    <property type="match status" value="1"/>
</dbReference>
<dbReference type="OrthoDB" id="1191109at2"/>
<organism evidence="1 2">
    <name type="scientific">Mucilaginibacter polytrichastri</name>
    <dbReference type="NCBI Taxonomy" id="1302689"/>
    <lineage>
        <taxon>Bacteria</taxon>
        <taxon>Pseudomonadati</taxon>
        <taxon>Bacteroidota</taxon>
        <taxon>Sphingobacteriia</taxon>
        <taxon>Sphingobacteriales</taxon>
        <taxon>Sphingobacteriaceae</taxon>
        <taxon>Mucilaginibacter</taxon>
    </lineage>
</organism>
<proteinExistence type="predicted"/>
<protein>
    <recommendedName>
        <fullName evidence="3">Lipoprotein</fullName>
    </recommendedName>
</protein>
<evidence type="ECO:0000313" key="2">
    <source>
        <dbReference type="Proteomes" id="UP000186720"/>
    </source>
</evidence>
<dbReference type="RefSeq" id="WP_074490051.1">
    <property type="nucleotide sequence ID" value="NZ_FPAM01000006.1"/>
</dbReference>
<dbReference type="Proteomes" id="UP000186720">
    <property type="component" value="Unassembled WGS sequence"/>
</dbReference>
<reference evidence="1 2" key="1">
    <citation type="submission" date="2016-11" db="EMBL/GenBank/DDBJ databases">
        <title>Whole Genome Sequencing of Mucilaginibacter polytrichastri RG4-7(T) isolated from the moss sample.</title>
        <authorList>
            <person name="Li Y."/>
        </authorList>
    </citation>
    <scope>NUCLEOTIDE SEQUENCE [LARGE SCALE GENOMIC DNA]</scope>
    <source>
        <strain evidence="1 2">RG4-7</strain>
    </source>
</reference>
<accession>A0A1Q6A099</accession>
<gene>
    <name evidence="1" type="ORF">RG47T_2901</name>
</gene>
<dbReference type="AlphaFoldDB" id="A0A1Q6A099"/>
<evidence type="ECO:0008006" key="3">
    <source>
        <dbReference type="Google" id="ProtNLM"/>
    </source>
</evidence>
<dbReference type="EMBL" id="MPPL01000001">
    <property type="protein sequence ID" value="OKS87440.1"/>
    <property type="molecule type" value="Genomic_DNA"/>
</dbReference>
<evidence type="ECO:0000313" key="1">
    <source>
        <dbReference type="EMBL" id="OKS87440.1"/>
    </source>
</evidence>